<dbReference type="RefSeq" id="WP_084167317.1">
    <property type="nucleotide sequence ID" value="NZ_LDIM01000006.1"/>
</dbReference>
<dbReference type="EMBL" id="SNUX01000002">
    <property type="protein sequence ID" value="TES49942.1"/>
    <property type="molecule type" value="Genomic_DNA"/>
</dbReference>
<feature type="compositionally biased region" description="Basic and acidic residues" evidence="1">
    <location>
        <begin position="1"/>
        <end position="10"/>
    </location>
</feature>
<sequence>MPKSLIDTKPKNSPAPDKWVKKGGTITIKEDGVWEYTNKKGQTVRYIDGYPDFSPYAHPKVQPVHIEFGHPINRPQDYKLANIKAGLSENSEPPVPSLNRPPSGYVWHHYQDGKTMVLVDKKVHAEFTHSGGISKTKELMRGE</sequence>
<accession>A0A4Y7WN66</accession>
<gene>
    <name evidence="2" type="ORF">E2L03_08995</name>
</gene>
<feature type="region of interest" description="Disordered" evidence="1">
    <location>
        <begin position="1"/>
        <end position="20"/>
    </location>
</feature>
<organism evidence="2 3">
    <name type="scientific">Shouchella lehensis</name>
    <dbReference type="NCBI Taxonomy" id="300825"/>
    <lineage>
        <taxon>Bacteria</taxon>
        <taxon>Bacillati</taxon>
        <taxon>Bacillota</taxon>
        <taxon>Bacilli</taxon>
        <taxon>Bacillales</taxon>
        <taxon>Bacillaceae</taxon>
        <taxon>Shouchella</taxon>
    </lineage>
</organism>
<dbReference type="AlphaFoldDB" id="A0A4Y7WN66"/>
<evidence type="ECO:0000256" key="1">
    <source>
        <dbReference type="SAM" id="MobiDB-lite"/>
    </source>
</evidence>
<name>A0A4Y7WN66_9BACI</name>
<dbReference type="Proteomes" id="UP000298210">
    <property type="component" value="Unassembled WGS sequence"/>
</dbReference>
<reference evidence="2 3" key="1">
    <citation type="submission" date="2019-03" db="EMBL/GenBank/DDBJ databases">
        <authorList>
            <person name="Liu G."/>
        </authorList>
    </citation>
    <scope>NUCLEOTIDE SEQUENCE [LARGE SCALE GENOMIC DNA]</scope>
    <source>
        <strain evidence="2 3">DSM 19099</strain>
    </source>
</reference>
<protein>
    <submittedName>
        <fullName evidence="2">RHS-family protein</fullName>
    </submittedName>
</protein>
<dbReference type="Pfam" id="PF14414">
    <property type="entry name" value="WHH"/>
    <property type="match status" value="1"/>
</dbReference>
<evidence type="ECO:0000313" key="3">
    <source>
        <dbReference type="Proteomes" id="UP000298210"/>
    </source>
</evidence>
<dbReference type="InterPro" id="IPR032869">
    <property type="entry name" value="WHH_dom_containing"/>
</dbReference>
<evidence type="ECO:0000313" key="2">
    <source>
        <dbReference type="EMBL" id="TES49942.1"/>
    </source>
</evidence>
<proteinExistence type="predicted"/>
<comment type="caution">
    <text evidence="2">The sequence shown here is derived from an EMBL/GenBank/DDBJ whole genome shotgun (WGS) entry which is preliminary data.</text>
</comment>